<evidence type="ECO:0000313" key="1">
    <source>
        <dbReference type="EMBL" id="KKU01849.1"/>
    </source>
</evidence>
<name>A0A0G1M151_9BACT</name>
<evidence type="ECO:0000313" key="2">
    <source>
        <dbReference type="Proteomes" id="UP000034086"/>
    </source>
</evidence>
<dbReference type="EMBL" id="LCKQ01000035">
    <property type="protein sequence ID" value="KKU01849.1"/>
    <property type="molecule type" value="Genomic_DNA"/>
</dbReference>
<gene>
    <name evidence="1" type="ORF">UX03_C0035G0003</name>
</gene>
<sequence length="202" mass="23240">MDDVLNKIPTQEISEKRFTFIKNITLRTNIVIAFRYMFFLLILNNENKLPGPISYSIYKDIIIYTATIAESVIHYCLGTLIERGKINAADFMPSEWKEESSKDLYKISETKKVSGVIKFQVTEKFSDNVQFQTLNRAALKSGLFNKEVFDKAENLREKRNRIHLAGLKIVDDLYGESDIRDAFKTTALVIKTVEEKLQSANV</sequence>
<proteinExistence type="predicted"/>
<protein>
    <submittedName>
        <fullName evidence="1">Uncharacterized protein</fullName>
    </submittedName>
</protein>
<accession>A0A0G1M151</accession>
<dbReference type="AlphaFoldDB" id="A0A0G1M151"/>
<organism evidence="1 2">
    <name type="scientific">Candidatus Woesebacteria bacterium GW2011_GWE1_45_18</name>
    <dbReference type="NCBI Taxonomy" id="1618598"/>
    <lineage>
        <taxon>Bacteria</taxon>
        <taxon>Candidatus Woeseibacteriota</taxon>
    </lineage>
</organism>
<dbReference type="Proteomes" id="UP000034086">
    <property type="component" value="Unassembled WGS sequence"/>
</dbReference>
<comment type="caution">
    <text evidence="1">The sequence shown here is derived from an EMBL/GenBank/DDBJ whole genome shotgun (WGS) entry which is preliminary data.</text>
</comment>
<reference evidence="1 2" key="1">
    <citation type="journal article" date="2015" name="Nature">
        <title>rRNA introns, odd ribosomes, and small enigmatic genomes across a large radiation of phyla.</title>
        <authorList>
            <person name="Brown C.T."/>
            <person name="Hug L.A."/>
            <person name="Thomas B.C."/>
            <person name="Sharon I."/>
            <person name="Castelle C.J."/>
            <person name="Singh A."/>
            <person name="Wilkins M.J."/>
            <person name="Williams K.H."/>
            <person name="Banfield J.F."/>
        </authorList>
    </citation>
    <scope>NUCLEOTIDE SEQUENCE [LARGE SCALE GENOMIC DNA]</scope>
</reference>